<dbReference type="FunFam" id="2.30.29.30:FF:000103">
    <property type="entry name" value="Pleckstrin homology domain-containing family A member 4"/>
    <property type="match status" value="1"/>
</dbReference>
<dbReference type="Proteomes" id="UP000005207">
    <property type="component" value="Unplaced"/>
</dbReference>
<gene>
    <name evidence="8" type="primary">si:ch211-234p6.5</name>
</gene>
<keyword evidence="4" id="KW-0175">Coiled coil</keyword>
<feature type="compositionally biased region" description="Polar residues" evidence="5">
    <location>
        <begin position="356"/>
        <end position="372"/>
    </location>
</feature>
<dbReference type="AlphaFoldDB" id="A0A669C8F7"/>
<evidence type="ECO:0000256" key="4">
    <source>
        <dbReference type="SAM" id="Coils"/>
    </source>
</evidence>
<evidence type="ECO:0000259" key="7">
    <source>
        <dbReference type="PROSITE" id="PS50003"/>
    </source>
</evidence>
<dbReference type="InterPro" id="IPR057971">
    <property type="entry name" value="PKHA4-7_TBCA"/>
</dbReference>
<dbReference type="PANTHER" id="PTHR12752:SF7">
    <property type="entry name" value="PLECKSTRIN HOMOLOGY DOMAIN-CONTAINING FAMILY A MEMBER 4"/>
    <property type="match status" value="1"/>
</dbReference>
<comment type="subcellular location">
    <subcellularLocation>
        <location evidence="1">Cytoplasm</location>
    </subcellularLocation>
</comment>
<feature type="compositionally biased region" description="Polar residues" evidence="5">
    <location>
        <begin position="645"/>
        <end position="664"/>
    </location>
</feature>
<evidence type="ECO:0000256" key="6">
    <source>
        <dbReference type="SAM" id="Phobius"/>
    </source>
</evidence>
<feature type="region of interest" description="Disordered" evidence="5">
    <location>
        <begin position="217"/>
        <end position="307"/>
    </location>
</feature>
<keyword evidence="9" id="KW-1185">Reference proteome</keyword>
<keyword evidence="6" id="KW-0812">Transmembrane</keyword>
<dbReference type="CDD" id="cd13248">
    <property type="entry name" value="PH_PEPP1_2_3"/>
    <property type="match status" value="1"/>
</dbReference>
<reference evidence="8" key="1">
    <citation type="submission" date="2025-08" db="UniProtKB">
        <authorList>
            <consortium name="Ensembl"/>
        </authorList>
    </citation>
    <scope>IDENTIFICATION</scope>
</reference>
<dbReference type="GeneTree" id="ENSGT00940000161121"/>
<dbReference type="InterPro" id="IPR040392">
    <property type="entry name" value="PKHA4-7_PH"/>
</dbReference>
<dbReference type="GO" id="GO:0016020">
    <property type="term" value="C:membrane"/>
    <property type="evidence" value="ECO:0007669"/>
    <property type="project" value="UniProtKB-ARBA"/>
</dbReference>
<dbReference type="SUPFAM" id="SSF50729">
    <property type="entry name" value="PH domain-like"/>
    <property type="match status" value="1"/>
</dbReference>
<dbReference type="InterPro" id="IPR011993">
    <property type="entry name" value="PH-like_dom_sf"/>
</dbReference>
<dbReference type="Pfam" id="PF00169">
    <property type="entry name" value="PH"/>
    <property type="match status" value="1"/>
</dbReference>
<dbReference type="SMART" id="SM00233">
    <property type="entry name" value="PH"/>
    <property type="match status" value="1"/>
</dbReference>
<dbReference type="InParanoid" id="A0A669C8F7"/>
<dbReference type="GO" id="GO:0005737">
    <property type="term" value="C:cytoplasm"/>
    <property type="evidence" value="ECO:0007669"/>
    <property type="project" value="UniProtKB-SubCell"/>
</dbReference>
<keyword evidence="2" id="KW-0963">Cytoplasm</keyword>
<proteinExistence type="predicted"/>
<feature type="region of interest" description="Disordered" evidence="5">
    <location>
        <begin position="350"/>
        <end position="406"/>
    </location>
</feature>
<feature type="transmembrane region" description="Helical" evidence="6">
    <location>
        <begin position="12"/>
        <end position="42"/>
    </location>
</feature>
<evidence type="ECO:0000313" key="9">
    <source>
        <dbReference type="Proteomes" id="UP000005207"/>
    </source>
</evidence>
<evidence type="ECO:0000313" key="8">
    <source>
        <dbReference type="Ensembl" id="ENSONIP00000043744.1"/>
    </source>
</evidence>
<feature type="compositionally biased region" description="Basic and acidic residues" evidence="5">
    <location>
        <begin position="259"/>
        <end position="268"/>
    </location>
</feature>
<keyword evidence="6" id="KW-1133">Transmembrane helix</keyword>
<name>A0A669C8F7_ORENI</name>
<sequence>MWAESYYSHVSWYSGGLCGTLCGFITVCDYFLLTVVTIFLLWSEHIYLSPYRMDDHDRVSQASSVATISYFPMESDGKVQTFGKRCQSAKRDPNCPVVIRGWLNKKDSSGLKLWKRRWFVLSNYCLFYYKDSREESVLGSIPLPSYKILFCTPRECKNRKFTFKVVHQGMRSYFFSADTQEDMLGWVRALSQSAAMEPDSSMNRRCSSYHDFTQIGGSSESVDLPKSPSDDEGLSQKHRHVSRTLSEPSKLSGGRMGRSHSEQRERRSMHQRNSRTPSPDLSRRRACGPNKEEDYFPGQNAPSQTDVMATGSLTSRGQLGSRPHTPVGRVDIRPHDDLVMLPHTLYYAPASPNLEFKSNPSTPGSERWQSLNKPPPVYGSVHHSSGRRPLGKAPKPDPREMPPLRPLESDADAVLTRLCGCDKLLQSLSVELAQLQMDKDNVQCALEVSRLQLEEWKSHGPQAHEEALTEKALLQEELVTVRARMCDVSLEMERVWCQYERMESELSVVRSQLQHICNFGMPQEQSQAQRELWMMEDILDGLKSNRSHFRYLLGIQRHHLFQSTAPHPGSPGSPTECLPVDVEEEPPVRPPLPQELQESQSRNMSHGWAESPYEAIYSHTVDPVHRRGNSQPDLLNVKAHRDPSDSQSGSKWIPPDTTNQSTKV</sequence>
<feature type="coiled-coil region" evidence="4">
    <location>
        <begin position="425"/>
        <end position="484"/>
    </location>
</feature>
<accession>A0A669C8F7</accession>
<evidence type="ECO:0000256" key="2">
    <source>
        <dbReference type="ARBA" id="ARBA00022490"/>
    </source>
</evidence>
<organism evidence="8 9">
    <name type="scientific">Oreochromis niloticus</name>
    <name type="common">Nile tilapia</name>
    <name type="synonym">Tilapia nilotica</name>
    <dbReference type="NCBI Taxonomy" id="8128"/>
    <lineage>
        <taxon>Eukaryota</taxon>
        <taxon>Metazoa</taxon>
        <taxon>Chordata</taxon>
        <taxon>Craniata</taxon>
        <taxon>Vertebrata</taxon>
        <taxon>Euteleostomi</taxon>
        <taxon>Actinopterygii</taxon>
        <taxon>Neopterygii</taxon>
        <taxon>Teleostei</taxon>
        <taxon>Neoteleostei</taxon>
        <taxon>Acanthomorphata</taxon>
        <taxon>Ovalentaria</taxon>
        <taxon>Cichlomorphae</taxon>
        <taxon>Cichliformes</taxon>
        <taxon>Cichlidae</taxon>
        <taxon>African cichlids</taxon>
        <taxon>Pseudocrenilabrinae</taxon>
        <taxon>Oreochromini</taxon>
        <taxon>Oreochromis</taxon>
    </lineage>
</organism>
<dbReference type="Gene3D" id="2.30.29.30">
    <property type="entry name" value="Pleckstrin-homology domain (PH domain)/Phosphotyrosine-binding domain (PTB)"/>
    <property type="match status" value="1"/>
</dbReference>
<keyword evidence="3" id="KW-0597">Phosphoprotein</keyword>
<dbReference type="Pfam" id="PF25541">
    <property type="entry name" value="TBCA_PH"/>
    <property type="match status" value="1"/>
</dbReference>
<dbReference type="PROSITE" id="PS50003">
    <property type="entry name" value="PH_DOMAIN"/>
    <property type="match status" value="1"/>
</dbReference>
<dbReference type="Ensembl" id="ENSONIT00000061626.1">
    <property type="protein sequence ID" value="ENSONIP00000043744.1"/>
    <property type="gene ID" value="ENSONIG00000036184.1"/>
</dbReference>
<feature type="region of interest" description="Disordered" evidence="5">
    <location>
        <begin position="563"/>
        <end position="607"/>
    </location>
</feature>
<dbReference type="PANTHER" id="PTHR12752">
    <property type="entry name" value="PHOSPHOINOSITOL 3-PHOSPHATE-BINDING PROTEIN"/>
    <property type="match status" value="1"/>
</dbReference>
<evidence type="ECO:0000256" key="5">
    <source>
        <dbReference type="SAM" id="MobiDB-lite"/>
    </source>
</evidence>
<evidence type="ECO:0000256" key="3">
    <source>
        <dbReference type="ARBA" id="ARBA00022553"/>
    </source>
</evidence>
<dbReference type="InterPro" id="IPR001849">
    <property type="entry name" value="PH_domain"/>
</dbReference>
<feature type="region of interest" description="Disordered" evidence="5">
    <location>
        <begin position="619"/>
        <end position="664"/>
    </location>
</feature>
<evidence type="ECO:0000256" key="1">
    <source>
        <dbReference type="ARBA" id="ARBA00004496"/>
    </source>
</evidence>
<keyword evidence="6" id="KW-0472">Membrane</keyword>
<dbReference type="OMA" id="WRGMMTG"/>
<protein>
    <recommendedName>
        <fullName evidence="7">PH domain-containing protein</fullName>
    </recommendedName>
</protein>
<feature type="domain" description="PH" evidence="7">
    <location>
        <begin position="96"/>
        <end position="195"/>
    </location>
</feature>
<reference evidence="8" key="2">
    <citation type="submission" date="2025-09" db="UniProtKB">
        <authorList>
            <consortium name="Ensembl"/>
        </authorList>
    </citation>
    <scope>IDENTIFICATION</scope>
</reference>